<gene>
    <name evidence="2" type="ORF">F5972_06990</name>
</gene>
<evidence type="ECO:0000313" key="2">
    <source>
        <dbReference type="EMBL" id="KAA9380833.1"/>
    </source>
</evidence>
<feature type="transmembrane region" description="Helical" evidence="1">
    <location>
        <begin position="67"/>
        <end position="89"/>
    </location>
</feature>
<proteinExistence type="predicted"/>
<name>A0A5J5KAJ6_9ACTN</name>
<dbReference type="AlphaFoldDB" id="A0A5J5KAJ6"/>
<dbReference type="Proteomes" id="UP000327011">
    <property type="component" value="Unassembled WGS sequence"/>
</dbReference>
<accession>A0A5J5KAJ6</accession>
<comment type="caution">
    <text evidence="2">The sequence shown here is derived from an EMBL/GenBank/DDBJ whole genome shotgun (WGS) entry which is preliminary data.</text>
</comment>
<keyword evidence="3" id="KW-1185">Reference proteome</keyword>
<dbReference type="EMBL" id="VYTZ01000002">
    <property type="protein sequence ID" value="KAA9380833.1"/>
    <property type="molecule type" value="Genomic_DNA"/>
</dbReference>
<reference evidence="2 3" key="1">
    <citation type="submission" date="2019-09" db="EMBL/GenBank/DDBJ databases">
        <title>Screening of Novel Bioactive Compounds from Soil-Associated.</title>
        <authorList>
            <person name="Gong X."/>
        </authorList>
    </citation>
    <scope>NUCLEOTIDE SEQUENCE [LARGE SCALE GENOMIC DNA]</scope>
    <source>
        <strain evidence="2 3">Gxj-6</strain>
    </source>
</reference>
<evidence type="ECO:0000313" key="3">
    <source>
        <dbReference type="Proteomes" id="UP000327011"/>
    </source>
</evidence>
<keyword evidence="1" id="KW-1133">Transmembrane helix</keyword>
<keyword evidence="1" id="KW-0472">Membrane</keyword>
<sequence>MEIRHPPEQKLLRSLDDNTHIMKESVRLSPNQEGAYSNGDSRGARAIQRLALESEHEKLIKFRDRNFMFAHIALFTGLACAITGVVLVATQTKDLQAGLSVGATSATASGVMLYLRATFMKTVDKTLDHIQKMREADNRRAYQDSLWETTQLAIERGSPGYTTVVKVLFSNQSNEV</sequence>
<feature type="transmembrane region" description="Helical" evidence="1">
    <location>
        <begin position="95"/>
        <end position="115"/>
    </location>
</feature>
<protein>
    <submittedName>
        <fullName evidence="2">Uncharacterized protein</fullName>
    </submittedName>
</protein>
<keyword evidence="1" id="KW-0812">Transmembrane</keyword>
<evidence type="ECO:0000256" key="1">
    <source>
        <dbReference type="SAM" id="Phobius"/>
    </source>
</evidence>
<organism evidence="2 3">
    <name type="scientific">Microbispora cellulosiformans</name>
    <dbReference type="NCBI Taxonomy" id="2614688"/>
    <lineage>
        <taxon>Bacteria</taxon>
        <taxon>Bacillati</taxon>
        <taxon>Actinomycetota</taxon>
        <taxon>Actinomycetes</taxon>
        <taxon>Streptosporangiales</taxon>
        <taxon>Streptosporangiaceae</taxon>
        <taxon>Microbispora</taxon>
    </lineage>
</organism>